<name>A0A0A9YW73_LYGHE</name>
<sequence>MRQFSYLSPDKAFSDHSFLLTRIDSSLSSSSSKSSSPAFSHATLSLGRGEIEENDTSGYMSSVNSTSISISASSSSSSNDTSEATSKEAGTVYQSLCHNSKTLAMYNTVANEDDDDDDGRNM</sequence>
<evidence type="ECO:0000256" key="1">
    <source>
        <dbReference type="SAM" id="MobiDB-lite"/>
    </source>
</evidence>
<feature type="compositionally biased region" description="Low complexity" evidence="1">
    <location>
        <begin position="61"/>
        <end position="84"/>
    </location>
</feature>
<evidence type="ECO:0000313" key="3">
    <source>
        <dbReference type="EMBL" id="JAG33810.1"/>
    </source>
</evidence>
<accession>A0A0A9YW73</accession>
<dbReference type="AlphaFoldDB" id="A0A0A9YW73"/>
<gene>
    <name evidence="3" type="ORF">CM83_28251</name>
    <name evidence="2" type="ORF">CM83_28252</name>
</gene>
<evidence type="ECO:0000313" key="2">
    <source>
        <dbReference type="EMBL" id="JAG33809.1"/>
    </source>
</evidence>
<protein>
    <submittedName>
        <fullName evidence="3">Uncharacterized protein</fullName>
    </submittedName>
</protein>
<proteinExistence type="predicted"/>
<feature type="compositionally biased region" description="Low complexity" evidence="1">
    <location>
        <begin position="27"/>
        <end position="36"/>
    </location>
</feature>
<dbReference type="EMBL" id="GBHO01009795">
    <property type="protein sequence ID" value="JAG33809.1"/>
    <property type="molecule type" value="Transcribed_RNA"/>
</dbReference>
<feature type="region of interest" description="Disordered" evidence="1">
    <location>
        <begin position="27"/>
        <end position="89"/>
    </location>
</feature>
<dbReference type="EMBL" id="GBHO01009794">
    <property type="protein sequence ID" value="JAG33810.1"/>
    <property type="molecule type" value="Transcribed_RNA"/>
</dbReference>
<reference evidence="3" key="1">
    <citation type="journal article" date="2014" name="PLoS ONE">
        <title>Transcriptome-Based Identification of ABC Transporters in the Western Tarnished Plant Bug Lygus hesperus.</title>
        <authorList>
            <person name="Hull J.J."/>
            <person name="Chaney K."/>
            <person name="Geib S.M."/>
            <person name="Fabrick J.A."/>
            <person name="Brent C.S."/>
            <person name="Walsh D."/>
            <person name="Lavine L.C."/>
        </authorList>
    </citation>
    <scope>NUCLEOTIDE SEQUENCE</scope>
</reference>
<organism evidence="3">
    <name type="scientific">Lygus hesperus</name>
    <name type="common">Western plant bug</name>
    <dbReference type="NCBI Taxonomy" id="30085"/>
    <lineage>
        <taxon>Eukaryota</taxon>
        <taxon>Metazoa</taxon>
        <taxon>Ecdysozoa</taxon>
        <taxon>Arthropoda</taxon>
        <taxon>Hexapoda</taxon>
        <taxon>Insecta</taxon>
        <taxon>Pterygota</taxon>
        <taxon>Neoptera</taxon>
        <taxon>Paraneoptera</taxon>
        <taxon>Hemiptera</taxon>
        <taxon>Heteroptera</taxon>
        <taxon>Panheteroptera</taxon>
        <taxon>Cimicomorpha</taxon>
        <taxon>Miridae</taxon>
        <taxon>Mirini</taxon>
        <taxon>Lygus</taxon>
    </lineage>
</organism>
<reference evidence="3" key="2">
    <citation type="submission" date="2014-07" db="EMBL/GenBank/DDBJ databases">
        <authorList>
            <person name="Hull J."/>
        </authorList>
    </citation>
    <scope>NUCLEOTIDE SEQUENCE</scope>
</reference>